<dbReference type="SUPFAM" id="SSF48371">
    <property type="entry name" value="ARM repeat"/>
    <property type="match status" value="1"/>
</dbReference>
<dbReference type="InterPro" id="IPR016024">
    <property type="entry name" value="ARM-type_fold"/>
</dbReference>
<evidence type="ECO:0000256" key="4">
    <source>
        <dbReference type="ARBA" id="ARBA00023136"/>
    </source>
</evidence>
<sequence length="668" mass="76330">MFFGEELVVDCRLLPVNALKLLGDRNISRRREGVSIVENTLRDYRAAKPGGLKDDQEVNRLLDTIKKSLLDHSVPSYRNGGLLCMACVSLALEDDIEHYSFTIISLILKAFSDHDSNVRYYACEALYNIATCAKKMVMEMFEQVFDALCKQCSDIDNNVRNGAFYLDQLLKDLVCECQEPPTLAICTILASKMHLCNSHIRQLIITWIMALNNVPAMNLMSHLGIILGGLINMLADSNRDVRNAADDCLTYFLGEIKNGSQYYILEDVLHVLVLNLKRKEPSIRLTSIVWVHEIMCNKPHIASHSLFPTLLDCVLYCIADGNEEIREIAQGTNKLILDNSNVFDIKDEKELANMLLIWMRKCDQQASILASLDWLLLLISKRPMDLMPISEEMAASVLECLKLENHAVMLKSLGVLAEIAKFGQNYIFLVVQQLLFLFRDNRNLLKKNGKDTFQKLCSLLDPQQLYEILADCVLIEGDLSYVHQLIHVLNWTLLTTRETVALRNHLLTDQHYATKIFKSWFNNLCSALSLSIWTEKYELSCEIVRQISSIVPSSGFMSQLDRFVHLLESPIFIKTRLHLLHPRKYPSLLQSLLGLSMILTQNQTNKLLIQRLSVAQLCLADCKNNDSSIEIKVENMQQLKMELESVIQRHIEYLNDHTYETCNRVAKL</sequence>
<proteinExistence type="inferred from homology"/>
<evidence type="ECO:0000256" key="2">
    <source>
        <dbReference type="ARBA" id="ARBA00010225"/>
    </source>
</evidence>
<dbReference type="PANTHER" id="PTHR16023:SF0">
    <property type="entry name" value="PROTEIN VAC14 HOMOLOG"/>
    <property type="match status" value="1"/>
</dbReference>
<dbReference type="GO" id="GO:0010008">
    <property type="term" value="C:endosome membrane"/>
    <property type="evidence" value="ECO:0007669"/>
    <property type="project" value="TreeGrafter"/>
</dbReference>
<dbReference type="Pfam" id="PF12755">
    <property type="entry name" value="Vac14_Fab1_bd"/>
    <property type="match status" value="1"/>
</dbReference>
<dbReference type="KEGG" id="bmic:BMR1_03g01935"/>
<evidence type="ECO:0000256" key="3">
    <source>
        <dbReference type="ARBA" id="ARBA00022737"/>
    </source>
</evidence>
<dbReference type="AlphaFoldDB" id="A0A1R4ABT6"/>
<keyword evidence="3" id="KW-0677">Repeat</keyword>
<name>A0A1R4ABT6_BABMR</name>
<keyword evidence="7" id="KW-1185">Reference proteome</keyword>
<evidence type="ECO:0000256" key="1">
    <source>
        <dbReference type="ARBA" id="ARBA00004308"/>
    </source>
</evidence>
<feature type="domain" description="Vacuolar protein 14 C-terminal Fig4-binding" evidence="5">
    <location>
        <begin position="443"/>
        <end position="614"/>
    </location>
</feature>
<dbReference type="InterPro" id="IPR021841">
    <property type="entry name" value="VAC14_Fig4p-bd"/>
</dbReference>
<reference evidence="6 7" key="2">
    <citation type="journal article" date="2013" name="PLoS ONE">
        <title>Whole genome mapping and re-organization of the nuclear and mitochondrial genomes of Babesia microti isolates.</title>
        <authorList>
            <person name="Cornillot E."/>
            <person name="Dassouli A."/>
            <person name="Garg A."/>
            <person name="Pachikara N."/>
            <person name="Randazzo S."/>
            <person name="Depoix D."/>
            <person name="Carcy B."/>
            <person name="Delbecq S."/>
            <person name="Frutos R."/>
            <person name="Silva J.C."/>
            <person name="Sutton R."/>
            <person name="Krause P.J."/>
            <person name="Mamoun C.B."/>
        </authorList>
    </citation>
    <scope>NUCLEOTIDE SEQUENCE [LARGE SCALE GENOMIC DNA]</scope>
    <source>
        <strain evidence="6 7">RI</strain>
    </source>
</reference>
<gene>
    <name evidence="6" type="ORF">BMR1_03g01935</name>
</gene>
<dbReference type="GO" id="GO:0070772">
    <property type="term" value="C:PAS complex"/>
    <property type="evidence" value="ECO:0007669"/>
    <property type="project" value="InterPro"/>
</dbReference>
<dbReference type="InterPro" id="IPR011989">
    <property type="entry name" value="ARM-like"/>
</dbReference>
<reference evidence="6 7" key="1">
    <citation type="journal article" date="2012" name="Nucleic Acids Res.">
        <title>Sequencing of the smallest Apicomplexan genome from the human pathogen Babesia microti.</title>
        <authorList>
            <person name="Cornillot E."/>
            <person name="Hadj-Kaddour K."/>
            <person name="Dassouli A."/>
            <person name="Noel B."/>
            <person name="Ranwez V."/>
            <person name="Vacherie B."/>
            <person name="Augagneur Y."/>
            <person name="Bres V."/>
            <person name="Duclos A."/>
            <person name="Randazzo S."/>
            <person name="Carcy B."/>
            <person name="Debierre-Grockiego F."/>
            <person name="Delbecq S."/>
            <person name="Moubri-Menage K."/>
            <person name="Shams-Eldin H."/>
            <person name="Usmani-Brown S."/>
            <person name="Bringaud F."/>
            <person name="Wincker P."/>
            <person name="Vivares C.P."/>
            <person name="Schwarz R.T."/>
            <person name="Schetters T.P."/>
            <person name="Krause P.J."/>
            <person name="Gorenflot A."/>
            <person name="Berry V."/>
            <person name="Barbe V."/>
            <person name="Ben Mamoun C."/>
        </authorList>
    </citation>
    <scope>NUCLEOTIDE SEQUENCE [LARGE SCALE GENOMIC DNA]</scope>
    <source>
        <strain evidence="6 7">RI</strain>
    </source>
</reference>
<dbReference type="InterPro" id="IPR026825">
    <property type="entry name" value="Vac14"/>
</dbReference>
<organism evidence="6 7">
    <name type="scientific">Babesia microti (strain RI)</name>
    <dbReference type="NCBI Taxonomy" id="1133968"/>
    <lineage>
        <taxon>Eukaryota</taxon>
        <taxon>Sar</taxon>
        <taxon>Alveolata</taxon>
        <taxon>Apicomplexa</taxon>
        <taxon>Aconoidasida</taxon>
        <taxon>Piroplasmida</taxon>
        <taxon>Babesiidae</taxon>
        <taxon>Babesia</taxon>
    </lineage>
</organism>
<evidence type="ECO:0000259" key="5">
    <source>
        <dbReference type="Pfam" id="PF11916"/>
    </source>
</evidence>
<dbReference type="Pfam" id="PF11916">
    <property type="entry name" value="Vac14_Fig4_bd"/>
    <property type="match status" value="1"/>
</dbReference>
<dbReference type="PANTHER" id="PTHR16023">
    <property type="entry name" value="TAX1 BINDING PROTEIN-RELATED"/>
    <property type="match status" value="1"/>
</dbReference>
<dbReference type="VEuPathDB" id="PiroplasmaDB:BMR1_03g01935"/>
<comment type="subcellular location">
    <subcellularLocation>
        <location evidence="1">Endomembrane system</location>
    </subcellularLocation>
</comment>
<dbReference type="RefSeq" id="XP_021338565.1">
    <property type="nucleotide sequence ID" value="XM_021481996.1"/>
</dbReference>
<reference evidence="6 7" key="3">
    <citation type="journal article" date="2016" name="Sci. Rep.">
        <title>Genome-wide diversity and gene expression profiling of Babesia microti isolates identify polymorphic genes that mediate host-pathogen interactions.</title>
        <authorList>
            <person name="Silva J.C."/>
            <person name="Cornillot E."/>
            <person name="McCracken C."/>
            <person name="Usmani-Brown S."/>
            <person name="Dwivedi A."/>
            <person name="Ifeonu O.O."/>
            <person name="Crabtree J."/>
            <person name="Gotia H.T."/>
            <person name="Virji A.Z."/>
            <person name="Reynes C."/>
            <person name="Colinge J."/>
            <person name="Kumar V."/>
            <person name="Lawres L."/>
            <person name="Pazzi J.E."/>
            <person name="Pablo J.V."/>
            <person name="Hung C."/>
            <person name="Brancato J."/>
            <person name="Kumari P."/>
            <person name="Orvis J."/>
            <person name="Tretina K."/>
            <person name="Chibucos M."/>
            <person name="Ott S."/>
            <person name="Sadzewicz L."/>
            <person name="Sengamalay N."/>
            <person name="Shetty A.C."/>
            <person name="Su Q."/>
            <person name="Tallon L."/>
            <person name="Fraser C.M."/>
            <person name="Frutos R."/>
            <person name="Molina D.M."/>
            <person name="Krause P.J."/>
            <person name="Ben Mamoun C."/>
        </authorList>
    </citation>
    <scope>NUCLEOTIDE SEQUENCE [LARGE SCALE GENOMIC DNA]</scope>
    <source>
        <strain evidence="6 7">RI</strain>
    </source>
</reference>
<dbReference type="GeneID" id="24425028"/>
<dbReference type="Proteomes" id="UP000002899">
    <property type="component" value="Chromosome III"/>
</dbReference>
<dbReference type="OrthoDB" id="5574975at2759"/>
<evidence type="ECO:0000313" key="7">
    <source>
        <dbReference type="Proteomes" id="UP000002899"/>
    </source>
</evidence>
<comment type="similarity">
    <text evidence="2">Belongs to the VAC14 family.</text>
</comment>
<keyword evidence="4" id="KW-0472">Membrane</keyword>
<dbReference type="GO" id="GO:0006661">
    <property type="term" value="P:phosphatidylinositol biosynthetic process"/>
    <property type="evidence" value="ECO:0007669"/>
    <property type="project" value="InterPro"/>
</dbReference>
<dbReference type="EMBL" id="LN871598">
    <property type="protein sequence ID" value="SJK86404.1"/>
    <property type="molecule type" value="Genomic_DNA"/>
</dbReference>
<protein>
    <submittedName>
        <fullName evidence="6">Vacuolar protein 14 C-terminal Fig4p binding</fullName>
    </submittedName>
</protein>
<dbReference type="Gene3D" id="1.25.10.10">
    <property type="entry name" value="Leucine-rich Repeat Variant"/>
    <property type="match status" value="2"/>
</dbReference>
<accession>A0A1R4ABT6</accession>
<evidence type="ECO:0000313" key="6">
    <source>
        <dbReference type="EMBL" id="SJK86404.1"/>
    </source>
</evidence>